<evidence type="ECO:0000313" key="1">
    <source>
        <dbReference type="EMBL" id="CUS05372.2"/>
    </source>
</evidence>
<dbReference type="AlphaFoldDB" id="A0A160T681"/>
<accession>A0A160T681</accession>
<dbReference type="EMBL" id="LN890655">
    <property type="protein sequence ID" value="CUS05372.2"/>
    <property type="molecule type" value="Genomic_DNA"/>
</dbReference>
<sequence length="44" mass="5143">MRRLFCCPQSYPNPVAFLLSEYISKLVYQTLDILAQTHYTMSIS</sequence>
<dbReference type="KEGG" id="pbf:CFX0092_A3494"/>
<name>A0A160T681_9CHLR</name>
<proteinExistence type="predicted"/>
<evidence type="ECO:0000313" key="2">
    <source>
        <dbReference type="Proteomes" id="UP000215027"/>
    </source>
</evidence>
<protein>
    <submittedName>
        <fullName evidence="1">Uncharacterized protein</fullName>
    </submittedName>
</protein>
<organism evidence="1 2">
    <name type="scientific">Candidatus Promineifilum breve</name>
    <dbReference type="NCBI Taxonomy" id="1806508"/>
    <lineage>
        <taxon>Bacteria</taxon>
        <taxon>Bacillati</taxon>
        <taxon>Chloroflexota</taxon>
        <taxon>Ardenticatenia</taxon>
        <taxon>Candidatus Promineifilales</taxon>
        <taxon>Candidatus Promineifilaceae</taxon>
        <taxon>Candidatus Promineifilum</taxon>
    </lineage>
</organism>
<dbReference type="Proteomes" id="UP000215027">
    <property type="component" value="Chromosome I"/>
</dbReference>
<reference evidence="1" key="1">
    <citation type="submission" date="2016-01" db="EMBL/GenBank/DDBJ databases">
        <authorList>
            <person name="Mcilroy J.S."/>
            <person name="Karst M S."/>
            <person name="Albertsen M."/>
        </authorList>
    </citation>
    <scope>NUCLEOTIDE SEQUENCE</scope>
    <source>
        <strain evidence="1">Cfx-K</strain>
    </source>
</reference>
<keyword evidence="2" id="KW-1185">Reference proteome</keyword>
<gene>
    <name evidence="1" type="ORF">CFX0092_A3494</name>
</gene>